<proteinExistence type="predicted"/>
<evidence type="ECO:0008006" key="3">
    <source>
        <dbReference type="Google" id="ProtNLM"/>
    </source>
</evidence>
<organism evidence="1 2">
    <name type="scientific">Microbispora siamensis</name>
    <dbReference type="NCBI Taxonomy" id="564413"/>
    <lineage>
        <taxon>Bacteria</taxon>
        <taxon>Bacillati</taxon>
        <taxon>Actinomycetota</taxon>
        <taxon>Actinomycetes</taxon>
        <taxon>Streptosporangiales</taxon>
        <taxon>Streptosporangiaceae</taxon>
        <taxon>Microbispora</taxon>
    </lineage>
</organism>
<keyword evidence="2" id="KW-1185">Reference proteome</keyword>
<reference evidence="1 2" key="1">
    <citation type="submission" date="2021-01" db="EMBL/GenBank/DDBJ databases">
        <title>Whole genome shotgun sequence of Microbispora siamensis NBRC 104113.</title>
        <authorList>
            <person name="Komaki H."/>
            <person name="Tamura T."/>
        </authorList>
    </citation>
    <scope>NUCLEOTIDE SEQUENCE [LARGE SCALE GENOMIC DNA]</scope>
    <source>
        <strain evidence="1 2">NBRC 104113</strain>
    </source>
</reference>
<dbReference type="Proteomes" id="UP000660454">
    <property type="component" value="Unassembled WGS sequence"/>
</dbReference>
<name>A0ABQ4H240_9ACTN</name>
<gene>
    <name evidence="1" type="ORF">Msi02_84060</name>
</gene>
<protein>
    <recommendedName>
        <fullName evidence="3">DUF397 domain-containing protein</fullName>
    </recommendedName>
</protein>
<evidence type="ECO:0000313" key="1">
    <source>
        <dbReference type="EMBL" id="GIH67589.1"/>
    </source>
</evidence>
<dbReference type="EMBL" id="BOOF01000085">
    <property type="protein sequence ID" value="GIH67589.1"/>
    <property type="molecule type" value="Genomic_DNA"/>
</dbReference>
<comment type="caution">
    <text evidence="1">The sequence shown here is derived from an EMBL/GenBank/DDBJ whole genome shotgun (WGS) entry which is preliminary data.</text>
</comment>
<evidence type="ECO:0000313" key="2">
    <source>
        <dbReference type="Proteomes" id="UP000660454"/>
    </source>
</evidence>
<accession>A0ABQ4H240</accession>
<sequence>MTDLCHRERRHNESGSILRQKPDTAGVILVRPVECRDEGSRVAEDHAVIAPSDSSW</sequence>